<feature type="compositionally biased region" description="Low complexity" evidence="1">
    <location>
        <begin position="19"/>
        <end position="32"/>
    </location>
</feature>
<accession>A0A1I8A8Z3</accession>
<dbReference type="AlphaFoldDB" id="A0A1I8A8Z3"/>
<name>A0A1I8A8Z3_9BILA</name>
<reference evidence="3" key="1">
    <citation type="submission" date="2016-11" db="UniProtKB">
        <authorList>
            <consortium name="WormBaseParasite"/>
        </authorList>
    </citation>
    <scope>IDENTIFICATION</scope>
</reference>
<evidence type="ECO:0000313" key="2">
    <source>
        <dbReference type="Proteomes" id="UP000095287"/>
    </source>
</evidence>
<evidence type="ECO:0000313" key="3">
    <source>
        <dbReference type="WBParaSite" id="L893_g34045.t1"/>
    </source>
</evidence>
<feature type="region of interest" description="Disordered" evidence="1">
    <location>
        <begin position="1"/>
        <end position="44"/>
    </location>
</feature>
<feature type="compositionally biased region" description="Polar residues" evidence="1">
    <location>
        <begin position="8"/>
        <end position="18"/>
    </location>
</feature>
<organism evidence="2 3">
    <name type="scientific">Steinernema glaseri</name>
    <dbReference type="NCBI Taxonomy" id="37863"/>
    <lineage>
        <taxon>Eukaryota</taxon>
        <taxon>Metazoa</taxon>
        <taxon>Ecdysozoa</taxon>
        <taxon>Nematoda</taxon>
        <taxon>Chromadorea</taxon>
        <taxon>Rhabditida</taxon>
        <taxon>Tylenchina</taxon>
        <taxon>Panagrolaimomorpha</taxon>
        <taxon>Strongyloidoidea</taxon>
        <taxon>Steinernematidae</taxon>
        <taxon>Steinernema</taxon>
    </lineage>
</organism>
<sequence>PTPPQVQGPPSVNMQQPHSVQSLGSVQSQSDQRPLSQQDTTMQPTPEFLEKLKSLAVHRDDLVKIRDRTVRSNTNGKLCGQLEEMITLLDGKMPYMITLLDGKMPYNQTLGRDVGILERIEKSIHTLLTKNTLGRPLLDAMNTIIKENRKLDNWTPLPDPWANFKHLQIKVPDEIVKLMAESGNQEYIVEAKRRRLIGNDPDPLPSENDAPEDPAVADAEKIEVECQQGTKMFVLSGPASVELKAYDYSVDTPPISHDASLVAMKIKSKRFMIPPLRLQIPYNYPTTSVSLVPGSVTGPVGKMMDDIMAMRRTNKINKISDYVDAYETAAHQVLEQQSNVYI</sequence>
<protein>
    <submittedName>
        <fullName evidence="3">Mediator complex subunit 1</fullName>
    </submittedName>
</protein>
<feature type="compositionally biased region" description="Polar residues" evidence="1">
    <location>
        <begin position="33"/>
        <end position="44"/>
    </location>
</feature>
<evidence type="ECO:0000256" key="1">
    <source>
        <dbReference type="SAM" id="MobiDB-lite"/>
    </source>
</evidence>
<dbReference type="Proteomes" id="UP000095287">
    <property type="component" value="Unplaced"/>
</dbReference>
<proteinExistence type="predicted"/>
<dbReference type="WBParaSite" id="L893_g34045.t1">
    <property type="protein sequence ID" value="L893_g34045.t1"/>
    <property type="gene ID" value="L893_g34045"/>
</dbReference>
<keyword evidence="2" id="KW-1185">Reference proteome</keyword>